<keyword evidence="2" id="KW-1185">Reference proteome</keyword>
<evidence type="ECO:0000313" key="1">
    <source>
        <dbReference type="EMBL" id="EGC37796.1"/>
    </source>
</evidence>
<proteinExistence type="predicted"/>
<dbReference type="VEuPathDB" id="AmoebaDB:DICPUDRAFT_91545"/>
<accession>F0ZE05</accession>
<dbReference type="AlphaFoldDB" id="F0ZE05"/>
<dbReference type="EMBL" id="GL870990">
    <property type="protein sequence ID" value="EGC37796.1"/>
    <property type="molecule type" value="Genomic_DNA"/>
</dbReference>
<name>F0ZE05_DICPU</name>
<feature type="non-terminal residue" evidence="1">
    <location>
        <position position="179"/>
    </location>
</feature>
<dbReference type="Proteomes" id="UP000001064">
    <property type="component" value="Unassembled WGS sequence"/>
</dbReference>
<reference evidence="2" key="1">
    <citation type="journal article" date="2011" name="Genome Biol.">
        <title>Comparative genomics of the social amoebae Dictyostelium discoideum and Dictyostelium purpureum.</title>
        <authorList>
            <consortium name="US DOE Joint Genome Institute (JGI-PGF)"/>
            <person name="Sucgang R."/>
            <person name="Kuo A."/>
            <person name="Tian X."/>
            <person name="Salerno W."/>
            <person name="Parikh A."/>
            <person name="Feasley C.L."/>
            <person name="Dalin E."/>
            <person name="Tu H."/>
            <person name="Huang E."/>
            <person name="Barry K."/>
            <person name="Lindquist E."/>
            <person name="Shapiro H."/>
            <person name="Bruce D."/>
            <person name="Schmutz J."/>
            <person name="Salamov A."/>
            <person name="Fey P."/>
            <person name="Gaudet P."/>
            <person name="Anjard C."/>
            <person name="Babu M.M."/>
            <person name="Basu S."/>
            <person name="Bushmanova Y."/>
            <person name="van der Wel H."/>
            <person name="Katoh-Kurasawa M."/>
            <person name="Dinh C."/>
            <person name="Coutinho P.M."/>
            <person name="Saito T."/>
            <person name="Elias M."/>
            <person name="Schaap P."/>
            <person name="Kay R.R."/>
            <person name="Henrissat B."/>
            <person name="Eichinger L."/>
            <person name="Rivero F."/>
            <person name="Putnam N.H."/>
            <person name="West C.M."/>
            <person name="Loomis W.F."/>
            <person name="Chisholm R.L."/>
            <person name="Shaulsky G."/>
            <person name="Strassmann J.E."/>
            <person name="Queller D.C."/>
            <person name="Kuspa A."/>
            <person name="Grigoriev I.V."/>
        </authorList>
    </citation>
    <scope>NUCLEOTIDE SEQUENCE [LARGE SCALE GENOMIC DNA]</scope>
    <source>
        <strain evidence="2">QSDP1</strain>
    </source>
</reference>
<gene>
    <name evidence="1" type="ORF">DICPUDRAFT_91545</name>
</gene>
<dbReference type="InParanoid" id="F0ZE05"/>
<organism evidence="1 2">
    <name type="scientific">Dictyostelium purpureum</name>
    <name type="common">Slime mold</name>
    <dbReference type="NCBI Taxonomy" id="5786"/>
    <lineage>
        <taxon>Eukaryota</taxon>
        <taxon>Amoebozoa</taxon>
        <taxon>Evosea</taxon>
        <taxon>Eumycetozoa</taxon>
        <taxon>Dictyostelia</taxon>
        <taxon>Dictyosteliales</taxon>
        <taxon>Dictyosteliaceae</taxon>
        <taxon>Dictyostelium</taxon>
    </lineage>
</organism>
<dbReference type="KEGG" id="dpp:DICPUDRAFT_91545"/>
<dbReference type="GeneID" id="10499057"/>
<evidence type="ECO:0000313" key="2">
    <source>
        <dbReference type="Proteomes" id="UP000001064"/>
    </source>
</evidence>
<protein>
    <submittedName>
        <fullName evidence="1">Uncharacterized protein</fullName>
    </submittedName>
</protein>
<sequence>MKNNLPQYLIFKIIEFLYVDFELFKIEFKKDSHFSKSEKKELIKKINYNNFLNKLIVSKKWYNYIKNNCSKSFEIKIHDIIQNYQFTSFSIYQFKNINKLHLNFSNFNSLKYKDQKLDKIYNFIVQFENLEIIYIEWYPPIYTHLRILLKKLNSLNSNLKIDLKTEGDTDHLHNINNGD</sequence>
<dbReference type="RefSeq" id="XP_003285641.1">
    <property type="nucleotide sequence ID" value="XM_003285593.1"/>
</dbReference>